<dbReference type="OrthoDB" id="61870at2759"/>
<dbReference type="GO" id="GO:0016747">
    <property type="term" value="F:acyltransferase activity, transferring groups other than amino-acyl groups"/>
    <property type="evidence" value="ECO:0007669"/>
    <property type="project" value="InterPro"/>
</dbReference>
<dbReference type="InterPro" id="IPR000182">
    <property type="entry name" value="GNAT_dom"/>
</dbReference>
<dbReference type="Proteomes" id="UP000054107">
    <property type="component" value="Unassembled WGS sequence"/>
</dbReference>
<dbReference type="PROSITE" id="PS51186">
    <property type="entry name" value="GNAT"/>
    <property type="match status" value="1"/>
</dbReference>
<evidence type="ECO:0000313" key="3">
    <source>
        <dbReference type="Proteomes" id="UP000054107"/>
    </source>
</evidence>
<keyword evidence="3" id="KW-1185">Reference proteome</keyword>
<proteinExistence type="predicted"/>
<protein>
    <recommendedName>
        <fullName evidence="1">N-acetyltransferase domain-containing protein</fullName>
    </recommendedName>
</protein>
<dbReference type="AlphaFoldDB" id="A0A0B7NBF4"/>
<gene>
    <name evidence="2" type="primary">PARPA_10081.1 scaffold 39287</name>
</gene>
<dbReference type="EMBL" id="LN732637">
    <property type="protein sequence ID" value="CEP15840.1"/>
    <property type="molecule type" value="Genomic_DNA"/>
</dbReference>
<organism evidence="2 3">
    <name type="scientific">Parasitella parasitica</name>
    <dbReference type="NCBI Taxonomy" id="35722"/>
    <lineage>
        <taxon>Eukaryota</taxon>
        <taxon>Fungi</taxon>
        <taxon>Fungi incertae sedis</taxon>
        <taxon>Mucoromycota</taxon>
        <taxon>Mucoromycotina</taxon>
        <taxon>Mucoromycetes</taxon>
        <taxon>Mucorales</taxon>
        <taxon>Mucorineae</taxon>
        <taxon>Mucoraceae</taxon>
        <taxon>Parasitella</taxon>
    </lineage>
</organism>
<sequence>MATTTALIVKRYNSTSSFLQETEPFLRRNEFQNIFVLIMAQQEASGTDGGYCSAVWDGQGQLVFALFDAKDNTMLYGSWTQNMEAVDLLVNDLIASGAHSDIKFAHAFQPGLNRLYEQLHKHNLHFRITDQVWACASQRVIWSPRLLSIARHPNTHLKVATLDQLDLLAEWTQGFFVHLTTENGMDDTALPDPEQIVREALADEYVHILYVNGAPVSMSWMKRPTETECSIAMVFTPKERRSNGYGAVCVGLLTEKLLESRRSVNLFAVRERDPVKNMYAGIGYRVVGESGRLRR</sequence>
<feature type="domain" description="N-acetyltransferase" evidence="1">
    <location>
        <begin position="155"/>
        <end position="295"/>
    </location>
</feature>
<reference evidence="2 3" key="1">
    <citation type="submission" date="2014-09" db="EMBL/GenBank/DDBJ databases">
        <authorList>
            <person name="Ellenberger Sabrina"/>
        </authorList>
    </citation>
    <scope>NUCLEOTIDE SEQUENCE [LARGE SCALE GENOMIC DNA]</scope>
    <source>
        <strain evidence="2 3">CBS 412.66</strain>
    </source>
</reference>
<evidence type="ECO:0000313" key="2">
    <source>
        <dbReference type="EMBL" id="CEP15840.1"/>
    </source>
</evidence>
<dbReference type="Gene3D" id="3.40.630.30">
    <property type="match status" value="1"/>
</dbReference>
<accession>A0A0B7NBF4</accession>
<name>A0A0B7NBF4_9FUNG</name>
<evidence type="ECO:0000259" key="1">
    <source>
        <dbReference type="PROSITE" id="PS51186"/>
    </source>
</evidence>
<dbReference type="SUPFAM" id="SSF55729">
    <property type="entry name" value="Acyl-CoA N-acyltransferases (Nat)"/>
    <property type="match status" value="1"/>
</dbReference>
<dbReference type="InterPro" id="IPR016181">
    <property type="entry name" value="Acyl_CoA_acyltransferase"/>
</dbReference>